<evidence type="ECO:0000313" key="5">
    <source>
        <dbReference type="EMBL" id="OZG63925.1"/>
    </source>
</evidence>
<keyword evidence="2" id="KW-0597">Phosphoprotein</keyword>
<accession>A0A261FY76</accession>
<dbReference type="PANTHER" id="PTHR43214:SF43">
    <property type="entry name" value="TWO-COMPONENT RESPONSE REGULATOR"/>
    <property type="match status" value="1"/>
</dbReference>
<dbReference type="GO" id="GO:0003677">
    <property type="term" value="F:DNA binding"/>
    <property type="evidence" value="ECO:0007669"/>
    <property type="project" value="UniProtKB-KW"/>
</dbReference>
<proteinExistence type="predicted"/>
<protein>
    <submittedName>
        <fullName evidence="5">DNA-binding response regulator</fullName>
    </submittedName>
</protein>
<dbReference type="PRINTS" id="PR00038">
    <property type="entry name" value="HTHLUXR"/>
</dbReference>
<dbReference type="CDD" id="cd06170">
    <property type="entry name" value="LuxR_C_like"/>
    <property type="match status" value="1"/>
</dbReference>
<keyword evidence="6" id="KW-1185">Reference proteome</keyword>
<organism evidence="5 6">
    <name type="scientific">Bifidobacterium hapali</name>
    <dbReference type="NCBI Taxonomy" id="1630172"/>
    <lineage>
        <taxon>Bacteria</taxon>
        <taxon>Bacillati</taxon>
        <taxon>Actinomycetota</taxon>
        <taxon>Actinomycetes</taxon>
        <taxon>Bifidobacteriales</taxon>
        <taxon>Bifidobacteriaceae</taxon>
        <taxon>Bifidobacterium</taxon>
    </lineage>
</organism>
<dbReference type="SUPFAM" id="SSF46894">
    <property type="entry name" value="C-terminal effector domain of the bipartite response regulators"/>
    <property type="match status" value="1"/>
</dbReference>
<dbReference type="InterPro" id="IPR016032">
    <property type="entry name" value="Sig_transdc_resp-reg_C-effctor"/>
</dbReference>
<dbReference type="OrthoDB" id="3236047at2"/>
<dbReference type="Pfam" id="PF00196">
    <property type="entry name" value="GerE"/>
    <property type="match status" value="1"/>
</dbReference>
<dbReference type="SMART" id="SM00448">
    <property type="entry name" value="REC"/>
    <property type="match status" value="1"/>
</dbReference>
<evidence type="ECO:0000313" key="6">
    <source>
        <dbReference type="Proteomes" id="UP000216074"/>
    </source>
</evidence>
<comment type="caution">
    <text evidence="5">The sequence shown here is derived from an EMBL/GenBank/DDBJ whole genome shotgun (WGS) entry which is preliminary data.</text>
</comment>
<evidence type="ECO:0000259" key="4">
    <source>
        <dbReference type="PROSITE" id="PS50110"/>
    </source>
</evidence>
<dbReference type="AlphaFoldDB" id="A0A261FY76"/>
<dbReference type="InterPro" id="IPR011006">
    <property type="entry name" value="CheY-like_superfamily"/>
</dbReference>
<gene>
    <name evidence="5" type="ORF">BHAP_1428</name>
</gene>
<dbReference type="InterPro" id="IPR000792">
    <property type="entry name" value="Tscrpt_reg_LuxR_C"/>
</dbReference>
<dbReference type="PANTHER" id="PTHR43214">
    <property type="entry name" value="TWO-COMPONENT RESPONSE REGULATOR"/>
    <property type="match status" value="1"/>
</dbReference>
<evidence type="ECO:0000256" key="1">
    <source>
        <dbReference type="ARBA" id="ARBA00023125"/>
    </source>
</evidence>
<keyword evidence="1 5" id="KW-0238">DNA-binding</keyword>
<dbReference type="PROSITE" id="PS50110">
    <property type="entry name" value="RESPONSE_REGULATORY"/>
    <property type="match status" value="1"/>
</dbReference>
<name>A0A261FY76_9BIFI</name>
<dbReference type="RefSeq" id="WP_094730040.1">
    <property type="nucleotide sequence ID" value="NZ_MWWY01000026.1"/>
</dbReference>
<evidence type="ECO:0000256" key="2">
    <source>
        <dbReference type="PROSITE-ProRule" id="PRU00169"/>
    </source>
</evidence>
<feature type="modified residue" description="4-aspartylphosphate" evidence="2">
    <location>
        <position position="63"/>
    </location>
</feature>
<sequence length="225" mass="25228">MNAVKDGLTVGIVDNDYCASMMIASVIQRRIPQSTILWQCDHSQTILEHVRFDSTLPDVVIVDLMLNGISGIDICRLIRNHTSDIGILCVTAYPLSSFVEPLVAAGAQSLLQKKDIVSEEFVRAIEHVSQGKSYPEHSPFLSATQSHVQMKQNNKVLQHNKIDIPSPRELEILRCYDNGMSTEEIASSMRITSDTVFSHIHHILLKVHARNRKEALSICHNLHLL</sequence>
<feature type="domain" description="Response regulatory" evidence="4">
    <location>
        <begin position="9"/>
        <end position="128"/>
    </location>
</feature>
<dbReference type="InterPro" id="IPR001789">
    <property type="entry name" value="Sig_transdc_resp-reg_receiver"/>
</dbReference>
<dbReference type="EMBL" id="MWWY01000026">
    <property type="protein sequence ID" value="OZG63925.1"/>
    <property type="molecule type" value="Genomic_DNA"/>
</dbReference>
<dbReference type="InterPro" id="IPR039420">
    <property type="entry name" value="WalR-like"/>
</dbReference>
<dbReference type="PROSITE" id="PS50043">
    <property type="entry name" value="HTH_LUXR_2"/>
    <property type="match status" value="1"/>
</dbReference>
<feature type="domain" description="HTH luxR-type" evidence="3">
    <location>
        <begin position="158"/>
        <end position="223"/>
    </location>
</feature>
<dbReference type="PROSITE" id="PS00622">
    <property type="entry name" value="HTH_LUXR_1"/>
    <property type="match status" value="1"/>
</dbReference>
<dbReference type="Gene3D" id="3.40.50.2300">
    <property type="match status" value="1"/>
</dbReference>
<dbReference type="GO" id="GO:0006355">
    <property type="term" value="P:regulation of DNA-templated transcription"/>
    <property type="evidence" value="ECO:0007669"/>
    <property type="project" value="InterPro"/>
</dbReference>
<reference evidence="5 6" key="1">
    <citation type="journal article" date="2017" name="BMC Genomics">
        <title>Comparative genomic and phylogenomic analyses of the Bifidobacteriaceae family.</title>
        <authorList>
            <person name="Lugli G.A."/>
            <person name="Milani C."/>
            <person name="Turroni F."/>
            <person name="Duranti S."/>
            <person name="Mancabelli L."/>
            <person name="Mangifesta M."/>
            <person name="Ferrario C."/>
            <person name="Modesto M."/>
            <person name="Mattarelli P."/>
            <person name="Jiri K."/>
            <person name="van Sinderen D."/>
            <person name="Ventura M."/>
        </authorList>
    </citation>
    <scope>NUCLEOTIDE SEQUENCE [LARGE SCALE GENOMIC DNA]</scope>
    <source>
        <strain evidence="5 6">DSM 100202</strain>
    </source>
</reference>
<dbReference type="GO" id="GO:0000160">
    <property type="term" value="P:phosphorelay signal transduction system"/>
    <property type="evidence" value="ECO:0007669"/>
    <property type="project" value="InterPro"/>
</dbReference>
<dbReference type="SUPFAM" id="SSF52172">
    <property type="entry name" value="CheY-like"/>
    <property type="match status" value="1"/>
</dbReference>
<evidence type="ECO:0000259" key="3">
    <source>
        <dbReference type="PROSITE" id="PS50043"/>
    </source>
</evidence>
<dbReference type="Proteomes" id="UP000216074">
    <property type="component" value="Unassembled WGS sequence"/>
</dbReference>
<dbReference type="SMART" id="SM00421">
    <property type="entry name" value="HTH_LUXR"/>
    <property type="match status" value="1"/>
</dbReference>
<dbReference type="Pfam" id="PF00072">
    <property type="entry name" value="Response_reg"/>
    <property type="match status" value="1"/>
</dbReference>